<proteinExistence type="predicted"/>
<dbReference type="Gene3D" id="3.40.50.300">
    <property type="entry name" value="P-loop containing nucleotide triphosphate hydrolases"/>
    <property type="match status" value="1"/>
</dbReference>
<feature type="domain" description="ABC transporter" evidence="4">
    <location>
        <begin position="16"/>
        <end position="248"/>
    </location>
</feature>
<dbReference type="EMBL" id="QZCW01000001">
    <property type="protein sequence ID" value="MCW5320673.1"/>
    <property type="molecule type" value="Genomic_DNA"/>
</dbReference>
<keyword evidence="3 5" id="KW-0067">ATP-binding</keyword>
<keyword evidence="6" id="KW-1185">Reference proteome</keyword>
<dbReference type="RefSeq" id="WP_265281356.1">
    <property type="nucleotide sequence ID" value="NZ_QZCW01000001.1"/>
</dbReference>
<dbReference type="PROSITE" id="PS50893">
    <property type="entry name" value="ABC_TRANSPORTER_2"/>
    <property type="match status" value="1"/>
</dbReference>
<evidence type="ECO:0000259" key="4">
    <source>
        <dbReference type="PROSITE" id="PS50893"/>
    </source>
</evidence>
<reference evidence="6" key="1">
    <citation type="submission" date="2023-07" db="EMBL/GenBank/DDBJ databases">
        <title>Verminephrobacter genomes.</title>
        <authorList>
            <person name="Lund M.B."/>
        </authorList>
    </citation>
    <scope>NUCLEOTIDE SEQUENCE [LARGE SCALE GENOMIC DNA]</scope>
    <source>
        <strain evidence="6">AtM5-05</strain>
    </source>
</reference>
<dbReference type="SUPFAM" id="SSF52540">
    <property type="entry name" value="P-loop containing nucleoside triphosphate hydrolases"/>
    <property type="match status" value="1"/>
</dbReference>
<dbReference type="InterPro" id="IPR003439">
    <property type="entry name" value="ABC_transporter-like_ATP-bd"/>
</dbReference>
<evidence type="ECO:0000256" key="1">
    <source>
        <dbReference type="ARBA" id="ARBA00022475"/>
    </source>
</evidence>
<sequence>MPMATHPTETGGTVAVEIDQLEKTYSGGIHALRGINLSIEKGSIFALLGPNGAGKSTTMRTLATLTQATAGTAKVLGFDTSTESSQIRQKIGYVPQTKCSDPYASVRDNLLFQARVYRIRRGERMVRIDQLMSDFGLMDSASCMASQLSGGMRRRLEIAMGIVHKPTLLLLDEPTVGLDPDARLELWDMLTKAVDRDKMTLVFSTHYLDEVDQYASKVAIIDAGRVMAEGSPAELKRCIEGKMYTVELARRSDGDAAMEIIRQIPRVTRALQIGGKLHITGGADHEFSQQLSQLMKSTNIEILSLQVAQASLGDVYTRVTTKAFDPSA</sequence>
<dbReference type="PANTHER" id="PTHR43582">
    <property type="entry name" value="LINEARMYCIN RESISTANCE ATP-BINDING PROTEIN LNRL"/>
    <property type="match status" value="1"/>
</dbReference>
<keyword evidence="1" id="KW-0472">Membrane</keyword>
<dbReference type="GO" id="GO:0005524">
    <property type="term" value="F:ATP binding"/>
    <property type="evidence" value="ECO:0007669"/>
    <property type="project" value="UniProtKB-KW"/>
</dbReference>
<dbReference type="PANTHER" id="PTHR43582:SF5">
    <property type="entry name" value="ABC TRANSPORTER"/>
    <property type="match status" value="1"/>
</dbReference>
<keyword evidence="1" id="KW-1003">Cell membrane</keyword>
<protein>
    <submittedName>
        <fullName evidence="5">ABC transporter ATP-binding protein</fullName>
    </submittedName>
</protein>
<dbReference type="InterPro" id="IPR017871">
    <property type="entry name" value="ABC_transporter-like_CS"/>
</dbReference>
<evidence type="ECO:0000256" key="2">
    <source>
        <dbReference type="ARBA" id="ARBA00022741"/>
    </source>
</evidence>
<dbReference type="SMART" id="SM00382">
    <property type="entry name" value="AAA"/>
    <property type="match status" value="1"/>
</dbReference>
<evidence type="ECO:0000256" key="3">
    <source>
        <dbReference type="ARBA" id="ARBA00022840"/>
    </source>
</evidence>
<dbReference type="InterPro" id="IPR003593">
    <property type="entry name" value="AAA+_ATPase"/>
</dbReference>
<gene>
    <name evidence="5" type="ORF">D5039_05640</name>
</gene>
<keyword evidence="2" id="KW-0547">Nucleotide-binding</keyword>
<evidence type="ECO:0000313" key="5">
    <source>
        <dbReference type="EMBL" id="MCW5320673.1"/>
    </source>
</evidence>
<evidence type="ECO:0000313" key="6">
    <source>
        <dbReference type="Proteomes" id="UP001208935"/>
    </source>
</evidence>
<dbReference type="PROSITE" id="PS00211">
    <property type="entry name" value="ABC_TRANSPORTER_1"/>
    <property type="match status" value="1"/>
</dbReference>
<dbReference type="Pfam" id="PF00005">
    <property type="entry name" value="ABC_tran"/>
    <property type="match status" value="1"/>
</dbReference>
<dbReference type="InterPro" id="IPR027417">
    <property type="entry name" value="P-loop_NTPase"/>
</dbReference>
<accession>A0ABT3KQT2</accession>
<comment type="caution">
    <text evidence="5">The sequence shown here is derived from an EMBL/GenBank/DDBJ whole genome shotgun (WGS) entry which is preliminary data.</text>
</comment>
<name>A0ABT3KQT2_9BURK</name>
<dbReference type="Proteomes" id="UP001208935">
    <property type="component" value="Unassembled WGS sequence"/>
</dbReference>
<organism evidence="5 6">
    <name type="scientific">Verminephrobacter aporrectodeae subsp. tuberculatae</name>
    <dbReference type="NCBI Taxonomy" id="1110392"/>
    <lineage>
        <taxon>Bacteria</taxon>
        <taxon>Pseudomonadati</taxon>
        <taxon>Pseudomonadota</taxon>
        <taxon>Betaproteobacteria</taxon>
        <taxon>Burkholderiales</taxon>
        <taxon>Comamonadaceae</taxon>
        <taxon>Verminephrobacter</taxon>
    </lineage>
</organism>